<evidence type="ECO:0000259" key="1">
    <source>
        <dbReference type="Pfam" id="PF05368"/>
    </source>
</evidence>
<proteinExistence type="predicted"/>
<accession>A0ABW0UCZ7</accession>
<sequence>MIALTGVTGKLGGQLARDLSETGIEARLLARRPEAVEKLPHTSIYEAYYDQSQVTVEALTGVDILFMVSGRESEHRVAEHKAFIDAAKLAGVRHIIYTSFFNAALDSTFTLARDHAATEDYIKENGFTYTFIRDNFYMDFFVELAREYGEIKGPAGSGKVSAVVRDDVASVALAILQNPEHYDNQVLDMTGPEALTLGDIAERIGKVWGKPITYIEETVDEAYASRKAWPAEQWEYDSWVSTYTAIANDELSVVSTDIERILGRPATRLETLLAKLSEEN</sequence>
<keyword evidence="3" id="KW-1185">Reference proteome</keyword>
<keyword evidence="2" id="KW-0560">Oxidoreductase</keyword>
<dbReference type="GO" id="GO:0003955">
    <property type="term" value="F:NAD(P)H dehydrogenase (quinone) activity"/>
    <property type="evidence" value="ECO:0007669"/>
    <property type="project" value="UniProtKB-EC"/>
</dbReference>
<comment type="caution">
    <text evidence="2">The sequence shown here is derived from an EMBL/GenBank/DDBJ whole genome shotgun (WGS) entry which is preliminary data.</text>
</comment>
<dbReference type="Proteomes" id="UP001596110">
    <property type="component" value="Unassembled WGS sequence"/>
</dbReference>
<dbReference type="InterPro" id="IPR008030">
    <property type="entry name" value="NmrA-like"/>
</dbReference>
<dbReference type="RefSeq" id="WP_156805379.1">
    <property type="nucleotide sequence ID" value="NZ_JBHSOJ010000016.1"/>
</dbReference>
<dbReference type="SUPFAM" id="SSF51735">
    <property type="entry name" value="NAD(P)-binding Rossmann-fold domains"/>
    <property type="match status" value="1"/>
</dbReference>
<dbReference type="EMBL" id="JBHSOJ010000016">
    <property type="protein sequence ID" value="MFC5631038.1"/>
    <property type="molecule type" value="Genomic_DNA"/>
</dbReference>
<dbReference type="PANTHER" id="PTHR47129:SF1">
    <property type="entry name" value="NMRA-LIKE DOMAIN-CONTAINING PROTEIN"/>
    <property type="match status" value="1"/>
</dbReference>
<dbReference type="Gene3D" id="3.40.50.720">
    <property type="entry name" value="NAD(P)-binding Rossmann-like Domain"/>
    <property type="match status" value="1"/>
</dbReference>
<gene>
    <name evidence="2" type="ORF">ACFPQ3_05380</name>
</gene>
<name>A0ABW0UCZ7_9STRE</name>
<evidence type="ECO:0000313" key="3">
    <source>
        <dbReference type="Proteomes" id="UP001596110"/>
    </source>
</evidence>
<dbReference type="InterPro" id="IPR036291">
    <property type="entry name" value="NAD(P)-bd_dom_sf"/>
</dbReference>
<dbReference type="PANTHER" id="PTHR47129">
    <property type="entry name" value="QUINONE OXIDOREDUCTASE 2"/>
    <property type="match status" value="1"/>
</dbReference>
<dbReference type="EC" id="1.6.5.2" evidence="2"/>
<dbReference type="Gene3D" id="3.90.25.10">
    <property type="entry name" value="UDP-galactose 4-epimerase, domain 1"/>
    <property type="match status" value="1"/>
</dbReference>
<feature type="domain" description="NmrA-like" evidence="1">
    <location>
        <begin position="2"/>
        <end position="216"/>
    </location>
</feature>
<dbReference type="InterPro" id="IPR052718">
    <property type="entry name" value="NmrA-type_oxidoreductase"/>
</dbReference>
<dbReference type="Pfam" id="PF05368">
    <property type="entry name" value="NmrA"/>
    <property type="match status" value="1"/>
</dbReference>
<organism evidence="2 3">
    <name type="scientific">Streptococcus caledonicus</name>
    <dbReference type="NCBI Taxonomy" id="2614158"/>
    <lineage>
        <taxon>Bacteria</taxon>
        <taxon>Bacillati</taxon>
        <taxon>Bacillota</taxon>
        <taxon>Bacilli</taxon>
        <taxon>Lactobacillales</taxon>
        <taxon>Streptococcaceae</taxon>
        <taxon>Streptococcus</taxon>
    </lineage>
</organism>
<protein>
    <submittedName>
        <fullName evidence="2">SDR family oxidoreductase</fullName>
        <ecNumber evidence="2">1.6.5.2</ecNumber>
    </submittedName>
</protein>
<evidence type="ECO:0000313" key="2">
    <source>
        <dbReference type="EMBL" id="MFC5631038.1"/>
    </source>
</evidence>
<dbReference type="CDD" id="cd05269">
    <property type="entry name" value="TMR_SDR_a"/>
    <property type="match status" value="1"/>
</dbReference>
<reference evidence="3" key="1">
    <citation type="journal article" date="2019" name="Int. J. Syst. Evol. Microbiol.">
        <title>The Global Catalogue of Microorganisms (GCM) 10K type strain sequencing project: providing services to taxonomists for standard genome sequencing and annotation.</title>
        <authorList>
            <consortium name="The Broad Institute Genomics Platform"/>
            <consortium name="The Broad Institute Genome Sequencing Center for Infectious Disease"/>
            <person name="Wu L."/>
            <person name="Ma J."/>
        </authorList>
    </citation>
    <scope>NUCLEOTIDE SEQUENCE [LARGE SCALE GENOMIC DNA]</scope>
    <source>
        <strain evidence="3">DT43</strain>
    </source>
</reference>